<protein>
    <recommendedName>
        <fullName evidence="4">Thiol:disulfide interchange protein DsbD N-terminal domain-containing protein</fullName>
    </recommendedName>
</protein>
<dbReference type="Proteomes" id="UP000500791">
    <property type="component" value="Chromosome"/>
</dbReference>
<feature type="chain" id="PRO_5026265894" description="Thiol:disulfide interchange protein DsbD N-terminal domain-containing protein" evidence="1">
    <location>
        <begin position="18"/>
        <end position="115"/>
    </location>
</feature>
<dbReference type="EMBL" id="CP049811">
    <property type="protein sequence ID" value="QIK39513.1"/>
    <property type="molecule type" value="Genomic_DNA"/>
</dbReference>
<evidence type="ECO:0000313" key="3">
    <source>
        <dbReference type="Proteomes" id="UP000500791"/>
    </source>
</evidence>
<evidence type="ECO:0000256" key="1">
    <source>
        <dbReference type="SAM" id="SignalP"/>
    </source>
</evidence>
<proteinExistence type="predicted"/>
<evidence type="ECO:0008006" key="4">
    <source>
        <dbReference type="Google" id="ProtNLM"/>
    </source>
</evidence>
<dbReference type="KEGG" id="mon:G8E03_01300"/>
<keyword evidence="1" id="KW-0732">Signal</keyword>
<evidence type="ECO:0000313" key="2">
    <source>
        <dbReference type="EMBL" id="QIK39513.1"/>
    </source>
</evidence>
<accession>A0A6G7VHE3</accession>
<dbReference type="AlphaFoldDB" id="A0A6G7VHE3"/>
<feature type="signal peptide" evidence="1">
    <location>
        <begin position="1"/>
        <end position="17"/>
    </location>
</feature>
<name>A0A6G7VHE3_9RHOB</name>
<sequence>MLKWSAPLLLATAPALADSAEIIEVRLVEAEAGWTFHVTVAHADTGWDHYADGWQVRSGDTVLAHRTLTHPHVEEQPFTRSLSGIEIPQDIARVQVMAHDTRYGWGQPFNVDLPR</sequence>
<keyword evidence="3" id="KW-1185">Reference proteome</keyword>
<gene>
    <name evidence="2" type="ORF">G8E03_01300</name>
</gene>
<reference evidence="2 3" key="1">
    <citation type="submission" date="2020-03" db="EMBL/GenBank/DDBJ databases">
        <title>Complete genome sequence of Monaibacterium sp. ALG8 with diverse plasmids.</title>
        <authorList>
            <person name="Sun C."/>
        </authorList>
    </citation>
    <scope>NUCLEOTIDE SEQUENCE [LARGE SCALE GENOMIC DNA]</scope>
    <source>
        <strain evidence="2 3">ALG8</strain>
    </source>
</reference>
<dbReference type="RefSeq" id="WP_166187745.1">
    <property type="nucleotide sequence ID" value="NZ_CP049811.1"/>
</dbReference>
<organism evidence="2 3">
    <name type="scientific">Pontivivens nitratireducens</name>
    <dbReference type="NCBI Taxonomy" id="2758038"/>
    <lineage>
        <taxon>Bacteria</taxon>
        <taxon>Pseudomonadati</taxon>
        <taxon>Pseudomonadota</taxon>
        <taxon>Alphaproteobacteria</taxon>
        <taxon>Rhodobacterales</taxon>
        <taxon>Paracoccaceae</taxon>
        <taxon>Pontivivens</taxon>
    </lineage>
</organism>